<dbReference type="InterPro" id="IPR002525">
    <property type="entry name" value="Transp_IS110-like_N"/>
</dbReference>
<dbReference type="HOGENOM" id="CLU_036902_18_0_10"/>
<comment type="caution">
    <text evidence="2">The sequence shown here is derived from an EMBL/GenBank/DDBJ whole genome shotgun (WGS) entry which is preliminary data.</text>
</comment>
<sequence length="233" mass="26478">MAAIEFPQVLSRGCGMDIHKEVVVATVRGDGIRKETQSYDTFTRSLTELREWLMSLGITHVAMESTGVYWKPIYNVFEGNIPHIWIVNARHIKNVPGHKTDRNDSEWICQLLMVGLLKPSFIPPREQRELRDLTRFRRKVIQMVSANKNRIIRTLEDGNVKLSSVLSDTSGSTATKLIDMLCDGRELTLQDIDDIRHKRCHHSSEEMLEACTGYMTGHKIYTCCDASVSATAN</sequence>
<evidence type="ECO:0000313" key="2">
    <source>
        <dbReference type="EMBL" id="EFB32175.1"/>
    </source>
</evidence>
<accession>D1QR51</accession>
<dbReference type="GO" id="GO:0006313">
    <property type="term" value="P:DNA transposition"/>
    <property type="evidence" value="ECO:0007669"/>
    <property type="project" value="InterPro"/>
</dbReference>
<dbReference type="Pfam" id="PF01548">
    <property type="entry name" value="DEDD_Tnp_IS110"/>
    <property type="match status" value="1"/>
</dbReference>
<dbReference type="STRING" id="649760.HMPREF0971_01454"/>
<organism evidence="2 3">
    <name type="scientific">Segatella oris F0302</name>
    <dbReference type="NCBI Taxonomy" id="649760"/>
    <lineage>
        <taxon>Bacteria</taxon>
        <taxon>Pseudomonadati</taxon>
        <taxon>Bacteroidota</taxon>
        <taxon>Bacteroidia</taxon>
        <taxon>Bacteroidales</taxon>
        <taxon>Prevotellaceae</taxon>
        <taxon>Segatella</taxon>
    </lineage>
</organism>
<evidence type="ECO:0000259" key="1">
    <source>
        <dbReference type="Pfam" id="PF01548"/>
    </source>
</evidence>
<reference evidence="2 3" key="1">
    <citation type="submission" date="2009-11" db="EMBL/GenBank/DDBJ databases">
        <authorList>
            <person name="Weinstock G."/>
            <person name="Sodergren E."/>
            <person name="Clifton S."/>
            <person name="Fulton L."/>
            <person name="Fulton B."/>
            <person name="Courtney L."/>
            <person name="Fronick C."/>
            <person name="Harrison M."/>
            <person name="Strong C."/>
            <person name="Farmer C."/>
            <person name="Delahaunty K."/>
            <person name="Markovic C."/>
            <person name="Hall O."/>
            <person name="Minx P."/>
            <person name="Tomlinson C."/>
            <person name="Mitreva M."/>
            <person name="Nelson J."/>
            <person name="Hou S."/>
            <person name="Wollam A."/>
            <person name="Pepin K.H."/>
            <person name="Johnson M."/>
            <person name="Bhonagiri V."/>
            <person name="Nash W.E."/>
            <person name="Warren W."/>
            <person name="Chinwalla A."/>
            <person name="Mardis E.R."/>
            <person name="Wilson R.K."/>
        </authorList>
    </citation>
    <scope>NUCLEOTIDE SEQUENCE [LARGE SCALE GENOMIC DNA]</scope>
    <source>
        <strain evidence="2 3">F0302</strain>
    </source>
</reference>
<feature type="domain" description="Transposase IS110-like N-terminal" evidence="1">
    <location>
        <begin position="14"/>
        <end position="156"/>
    </location>
</feature>
<name>D1QR51_9BACT</name>
<dbReference type="AlphaFoldDB" id="D1QR51"/>
<dbReference type="InterPro" id="IPR047650">
    <property type="entry name" value="Transpos_IS110"/>
</dbReference>
<dbReference type="GO" id="GO:0004803">
    <property type="term" value="F:transposase activity"/>
    <property type="evidence" value="ECO:0007669"/>
    <property type="project" value="InterPro"/>
</dbReference>
<dbReference type="GO" id="GO:0003677">
    <property type="term" value="F:DNA binding"/>
    <property type="evidence" value="ECO:0007669"/>
    <property type="project" value="InterPro"/>
</dbReference>
<protein>
    <recommendedName>
        <fullName evidence="1">Transposase IS110-like N-terminal domain-containing protein</fullName>
    </recommendedName>
</protein>
<dbReference type="EMBL" id="ACUZ02000027">
    <property type="protein sequence ID" value="EFB32175.1"/>
    <property type="molecule type" value="Genomic_DNA"/>
</dbReference>
<dbReference type="Proteomes" id="UP000004079">
    <property type="component" value="Unassembled WGS sequence"/>
</dbReference>
<evidence type="ECO:0000313" key="3">
    <source>
        <dbReference type="Proteomes" id="UP000004079"/>
    </source>
</evidence>
<dbReference type="PANTHER" id="PTHR33055">
    <property type="entry name" value="TRANSPOSASE FOR INSERTION SEQUENCE ELEMENT IS1111A"/>
    <property type="match status" value="1"/>
</dbReference>
<proteinExistence type="predicted"/>
<gene>
    <name evidence="2" type="ORF">HMPREF0971_01454</name>
</gene>